<dbReference type="SUPFAM" id="SSF55781">
    <property type="entry name" value="GAF domain-like"/>
    <property type="match status" value="1"/>
</dbReference>
<dbReference type="InterPro" id="IPR052016">
    <property type="entry name" value="Bact_Sigma-Reg"/>
</dbReference>
<evidence type="ECO:0000313" key="5">
    <source>
        <dbReference type="Proteomes" id="UP000249340"/>
    </source>
</evidence>
<dbReference type="InterPro" id="IPR013656">
    <property type="entry name" value="PAS_4"/>
</dbReference>
<name>A0A345STY1_9ACTN</name>
<feature type="domain" description="PAS" evidence="3">
    <location>
        <begin position="49"/>
        <end position="79"/>
    </location>
</feature>
<dbReference type="PANTHER" id="PTHR43156">
    <property type="entry name" value="STAGE II SPORULATION PROTEIN E-RELATED"/>
    <property type="match status" value="1"/>
</dbReference>
<dbReference type="CDD" id="cd00130">
    <property type="entry name" value="PAS"/>
    <property type="match status" value="1"/>
</dbReference>
<reference evidence="5" key="1">
    <citation type="submission" date="2018-07" db="EMBL/GenBank/DDBJ databases">
        <title>Streptacidiphilus bronchialis DSM 106435 chromosome.</title>
        <authorList>
            <person name="Batra D."/>
            <person name="Gulvik C.A."/>
        </authorList>
    </citation>
    <scope>NUCLEOTIDE SEQUENCE [LARGE SCALE GENOMIC DNA]</scope>
    <source>
        <strain evidence="5">DSM 106435</strain>
    </source>
</reference>
<dbReference type="SMART" id="SM00331">
    <property type="entry name" value="PP2C_SIG"/>
    <property type="match status" value="1"/>
</dbReference>
<dbReference type="InterPro" id="IPR035965">
    <property type="entry name" value="PAS-like_dom_sf"/>
</dbReference>
<dbReference type="AlphaFoldDB" id="A0A345STY1"/>
<keyword evidence="1" id="KW-0378">Hydrolase</keyword>
<gene>
    <name evidence="4" type="ORF">C7M71_006785</name>
</gene>
<accession>A0A345STY1</accession>
<feature type="region of interest" description="Disordered" evidence="2">
    <location>
        <begin position="1"/>
        <end position="42"/>
    </location>
</feature>
<sequence>MCRAGPPPRGQAHGRVEWNHHHRRPGVRQTSTNPDPHSEGRGPGGCAAVLVLDRHGTVLTCTAELESLVGRTAEEICGRPATELLARPGGWSHPLPPPGSRAELRHAAGGTVEVQLDVLPLRAGADARYLVAAMPAAAAERRQQNEALVRALFTQTRIGLAIHDTELRLVRVNLPPELLGIPAAGAAAETSSVPSLEEVLLPDDAVAVREQLRKVAETGVPLVDWVHSARLLSRPEADRIVSLSGFRLEDSEGRFTGVAATFTDVTEQERTRQQLALVGAAAKRLEGTLDVVRCAEQLVEVMVPEFADLAVVDLTEAVLVGEEPGGFAHGSLLRRVALAAADGGWPDELHPRGMRLRVQEQDSHWMRPGSAVLLTDMGPVRERVAEEPELRGMVLPEAATSMLVVPLNARGLVLGGLLLWRTGDRVPFGPDDAALGEEIGSRAALSMDSARRYTREHRTAEALQRSLLPRAVVKISAAETVGLYVPAATTAGIGGSWFDVIALSSSRIALVVGDVVGHGLEATAATGRLRTAVQTLSDLDMTPEELLTHLDDLVRRLAAVEESEASPDGSPPDGPPGSEGDRGGGVYGSTCLYAVYDPVTGHCSMASAGHPPPVVVAAGEAAGIADLKPGPALGVGGEPFEQLDLGLPPGSVLALFTEKLLSASGESPGERLRRLCAQVESAAAPQASPAEVGRNVLDNLLPEPPEQDLALLVSRVRALPASMTAAWEFPGEPTAVAEARELVIAQLTEWRLEELAFTTELIASELVTNSIRYAGAPVGLRLIRDKVLMCEVSDPSQTQPRLRRARPTDEGGRGLFLIAQLAHRWGSRYTRFGKTIWTEQLLPPG</sequence>
<protein>
    <recommendedName>
        <fullName evidence="3">PAS domain-containing protein</fullName>
    </recommendedName>
</protein>
<dbReference type="InterPro" id="IPR000014">
    <property type="entry name" value="PAS"/>
</dbReference>
<dbReference type="PANTHER" id="PTHR43156:SF2">
    <property type="entry name" value="STAGE II SPORULATION PROTEIN E"/>
    <property type="match status" value="1"/>
</dbReference>
<keyword evidence="5" id="KW-1185">Reference proteome</keyword>
<dbReference type="InterPro" id="IPR036457">
    <property type="entry name" value="PPM-type-like_dom_sf"/>
</dbReference>
<dbReference type="Gene3D" id="3.60.40.10">
    <property type="entry name" value="PPM-type phosphatase domain"/>
    <property type="match status" value="1"/>
</dbReference>
<evidence type="ECO:0000256" key="1">
    <source>
        <dbReference type="ARBA" id="ARBA00022801"/>
    </source>
</evidence>
<dbReference type="Gene3D" id="3.30.450.20">
    <property type="entry name" value="PAS domain"/>
    <property type="match status" value="1"/>
</dbReference>
<dbReference type="FunFam" id="3.30.565.10:FF:000028">
    <property type="entry name" value="PAS sensor protein"/>
    <property type="match status" value="1"/>
</dbReference>
<dbReference type="PROSITE" id="PS50112">
    <property type="entry name" value="PAS"/>
    <property type="match status" value="1"/>
</dbReference>
<dbReference type="Pfam" id="PF07228">
    <property type="entry name" value="SpoIIE"/>
    <property type="match status" value="1"/>
</dbReference>
<dbReference type="GO" id="GO:0016791">
    <property type="term" value="F:phosphatase activity"/>
    <property type="evidence" value="ECO:0007669"/>
    <property type="project" value="TreeGrafter"/>
</dbReference>
<dbReference type="InterPro" id="IPR036890">
    <property type="entry name" value="HATPase_C_sf"/>
</dbReference>
<evidence type="ECO:0000259" key="3">
    <source>
        <dbReference type="PROSITE" id="PS50112"/>
    </source>
</evidence>
<dbReference type="InterPro" id="IPR001932">
    <property type="entry name" value="PPM-type_phosphatase-like_dom"/>
</dbReference>
<dbReference type="Gene3D" id="3.30.450.40">
    <property type="match status" value="1"/>
</dbReference>
<dbReference type="InterPro" id="IPR003594">
    <property type="entry name" value="HATPase_dom"/>
</dbReference>
<dbReference type="InterPro" id="IPR029016">
    <property type="entry name" value="GAF-like_dom_sf"/>
</dbReference>
<dbReference type="OrthoDB" id="118142at2"/>
<organism evidence="4 5">
    <name type="scientific">Peterkaempfera bronchialis</name>
    <dbReference type="NCBI Taxonomy" id="2126346"/>
    <lineage>
        <taxon>Bacteria</taxon>
        <taxon>Bacillati</taxon>
        <taxon>Actinomycetota</taxon>
        <taxon>Actinomycetes</taxon>
        <taxon>Kitasatosporales</taxon>
        <taxon>Streptomycetaceae</taxon>
        <taxon>Peterkaempfera</taxon>
    </lineage>
</organism>
<dbReference type="KEGG" id="stri:C7M71_006785"/>
<dbReference type="Pfam" id="PF13581">
    <property type="entry name" value="HATPase_c_2"/>
    <property type="match status" value="1"/>
</dbReference>
<evidence type="ECO:0000256" key="2">
    <source>
        <dbReference type="SAM" id="MobiDB-lite"/>
    </source>
</evidence>
<dbReference type="CDD" id="cd16936">
    <property type="entry name" value="HATPase_RsbW-like"/>
    <property type="match status" value="1"/>
</dbReference>
<proteinExistence type="predicted"/>
<dbReference type="Gene3D" id="3.30.565.10">
    <property type="entry name" value="Histidine kinase-like ATPase, C-terminal domain"/>
    <property type="match status" value="1"/>
</dbReference>
<dbReference type="Proteomes" id="UP000249340">
    <property type="component" value="Chromosome"/>
</dbReference>
<dbReference type="Pfam" id="PF08448">
    <property type="entry name" value="PAS_4"/>
    <property type="match status" value="1"/>
</dbReference>
<feature type="region of interest" description="Disordered" evidence="2">
    <location>
        <begin position="560"/>
        <end position="583"/>
    </location>
</feature>
<dbReference type="EMBL" id="CP031264">
    <property type="protein sequence ID" value="AXI77186.1"/>
    <property type="molecule type" value="Genomic_DNA"/>
</dbReference>
<dbReference type="SUPFAM" id="SSF55785">
    <property type="entry name" value="PYP-like sensor domain (PAS domain)"/>
    <property type="match status" value="2"/>
</dbReference>
<evidence type="ECO:0000313" key="4">
    <source>
        <dbReference type="EMBL" id="AXI77186.1"/>
    </source>
</evidence>